<keyword evidence="2" id="KW-0143">Chaperone</keyword>
<dbReference type="PANTHER" id="PTHR20903:SF0">
    <property type="entry name" value="PREFOLDIN SUBUNIT 1"/>
    <property type="match status" value="1"/>
</dbReference>
<feature type="coiled-coil region" evidence="3">
    <location>
        <begin position="77"/>
        <end position="111"/>
    </location>
</feature>
<dbReference type="Gene3D" id="1.10.287.370">
    <property type="match status" value="1"/>
</dbReference>
<organism evidence="4 5">
    <name type="scientific">Monoraphidium neglectum</name>
    <dbReference type="NCBI Taxonomy" id="145388"/>
    <lineage>
        <taxon>Eukaryota</taxon>
        <taxon>Viridiplantae</taxon>
        <taxon>Chlorophyta</taxon>
        <taxon>core chlorophytes</taxon>
        <taxon>Chlorophyceae</taxon>
        <taxon>CS clade</taxon>
        <taxon>Sphaeropleales</taxon>
        <taxon>Selenastraceae</taxon>
        <taxon>Monoraphidium</taxon>
    </lineage>
</organism>
<dbReference type="GeneID" id="25728255"/>
<protein>
    <submittedName>
        <fullName evidence="4">Prefoldin subunit 1</fullName>
    </submittedName>
</protein>
<name>A0A0D2MQL2_9CHLO</name>
<evidence type="ECO:0000256" key="3">
    <source>
        <dbReference type="SAM" id="Coils"/>
    </source>
</evidence>
<dbReference type="GO" id="GO:0044183">
    <property type="term" value="F:protein folding chaperone"/>
    <property type="evidence" value="ECO:0007669"/>
    <property type="project" value="TreeGrafter"/>
</dbReference>
<evidence type="ECO:0000313" key="4">
    <source>
        <dbReference type="EMBL" id="KIY96930.1"/>
    </source>
</evidence>
<dbReference type="Pfam" id="PF01920">
    <property type="entry name" value="Prefoldin_2"/>
    <property type="match status" value="1"/>
</dbReference>
<evidence type="ECO:0000256" key="1">
    <source>
        <dbReference type="ARBA" id="ARBA00008045"/>
    </source>
</evidence>
<dbReference type="KEGG" id="mng:MNEG_11033"/>
<evidence type="ECO:0000313" key="5">
    <source>
        <dbReference type="Proteomes" id="UP000054498"/>
    </source>
</evidence>
<dbReference type="GO" id="GO:0051082">
    <property type="term" value="F:unfolded protein binding"/>
    <property type="evidence" value="ECO:0007669"/>
    <property type="project" value="InterPro"/>
</dbReference>
<dbReference type="PANTHER" id="PTHR20903">
    <property type="entry name" value="PREFOLDIN SUBUNIT 1-RELATED"/>
    <property type="match status" value="1"/>
</dbReference>
<reference evidence="4 5" key="1">
    <citation type="journal article" date="2013" name="BMC Genomics">
        <title>Reconstruction of the lipid metabolism for the microalga Monoraphidium neglectum from its genome sequence reveals characteristics suitable for biofuel production.</title>
        <authorList>
            <person name="Bogen C."/>
            <person name="Al-Dilaimi A."/>
            <person name="Albersmeier A."/>
            <person name="Wichmann J."/>
            <person name="Grundmann M."/>
            <person name="Rupp O."/>
            <person name="Lauersen K.J."/>
            <person name="Blifernez-Klassen O."/>
            <person name="Kalinowski J."/>
            <person name="Goesmann A."/>
            <person name="Mussgnug J.H."/>
            <person name="Kruse O."/>
        </authorList>
    </citation>
    <scope>NUCLEOTIDE SEQUENCE [LARGE SCALE GENOMIC DNA]</scope>
    <source>
        <strain evidence="4 5">SAG 48.87</strain>
    </source>
</reference>
<dbReference type="InterPro" id="IPR009053">
    <property type="entry name" value="Prefoldin"/>
</dbReference>
<gene>
    <name evidence="4" type="ORF">MNEG_11033</name>
</gene>
<dbReference type="STRING" id="145388.A0A0D2MQL2"/>
<keyword evidence="3" id="KW-0175">Coiled coil</keyword>
<dbReference type="InterPro" id="IPR002777">
    <property type="entry name" value="PFD_beta-like"/>
</dbReference>
<dbReference type="GO" id="GO:0016272">
    <property type="term" value="C:prefoldin complex"/>
    <property type="evidence" value="ECO:0007669"/>
    <property type="project" value="InterPro"/>
</dbReference>
<keyword evidence="5" id="KW-1185">Reference proteome</keyword>
<dbReference type="AlphaFoldDB" id="A0A0D2MQL2"/>
<dbReference type="SUPFAM" id="SSF46579">
    <property type="entry name" value="Prefoldin"/>
    <property type="match status" value="1"/>
</dbReference>
<proteinExistence type="inferred from homology"/>
<dbReference type="OrthoDB" id="5242628at2759"/>
<dbReference type="EMBL" id="KK102783">
    <property type="protein sequence ID" value="KIY96930.1"/>
    <property type="molecule type" value="Genomic_DNA"/>
</dbReference>
<sequence>MSKEKEDKDAQTLLELRDKLEMNGAYLAMVQNQQRRTGVNLRRAQLTLDEVQALPESVAMYKAVGKAYFLAPKAELVSELSGDVKAGQDQAAELERQQERAVKAIKAIEGEVAEVARGNPGAQQAFRRLMGGA</sequence>
<evidence type="ECO:0000256" key="2">
    <source>
        <dbReference type="ARBA" id="ARBA00023186"/>
    </source>
</evidence>
<dbReference type="RefSeq" id="XP_013895950.1">
    <property type="nucleotide sequence ID" value="XM_014040496.1"/>
</dbReference>
<dbReference type="GO" id="GO:0005737">
    <property type="term" value="C:cytoplasm"/>
    <property type="evidence" value="ECO:0007669"/>
    <property type="project" value="TreeGrafter"/>
</dbReference>
<accession>A0A0D2MQL2</accession>
<dbReference type="GO" id="GO:0009409">
    <property type="term" value="P:response to cold"/>
    <property type="evidence" value="ECO:0007669"/>
    <property type="project" value="UniProtKB-ARBA"/>
</dbReference>
<dbReference type="Proteomes" id="UP000054498">
    <property type="component" value="Unassembled WGS sequence"/>
</dbReference>
<comment type="similarity">
    <text evidence="1">Belongs to the prefoldin subunit beta family.</text>
</comment>